<accession>A0A9P8RIY0</accession>
<dbReference type="InterPro" id="IPR052523">
    <property type="entry name" value="Trichothecene_AcTrans"/>
</dbReference>
<evidence type="ECO:0000313" key="2">
    <source>
        <dbReference type="EMBL" id="KAH6645178.1"/>
    </source>
</evidence>
<evidence type="ECO:0000256" key="1">
    <source>
        <dbReference type="SAM" id="Phobius"/>
    </source>
</evidence>
<dbReference type="Proteomes" id="UP000758603">
    <property type="component" value="Unassembled WGS sequence"/>
</dbReference>
<comment type="caution">
    <text evidence="2">The sequence shown here is derived from an EMBL/GenBank/DDBJ whole genome shotgun (WGS) entry which is preliminary data.</text>
</comment>
<dbReference type="OrthoDB" id="4738875at2759"/>
<keyword evidence="3" id="KW-1185">Reference proteome</keyword>
<feature type="transmembrane region" description="Helical" evidence="1">
    <location>
        <begin position="39"/>
        <end position="60"/>
    </location>
</feature>
<organism evidence="2 3">
    <name type="scientific">Truncatella angustata</name>
    <dbReference type="NCBI Taxonomy" id="152316"/>
    <lineage>
        <taxon>Eukaryota</taxon>
        <taxon>Fungi</taxon>
        <taxon>Dikarya</taxon>
        <taxon>Ascomycota</taxon>
        <taxon>Pezizomycotina</taxon>
        <taxon>Sordariomycetes</taxon>
        <taxon>Xylariomycetidae</taxon>
        <taxon>Amphisphaeriales</taxon>
        <taxon>Sporocadaceae</taxon>
        <taxon>Truncatella</taxon>
    </lineage>
</organism>
<dbReference type="RefSeq" id="XP_045951692.1">
    <property type="nucleotide sequence ID" value="XM_046104298.1"/>
</dbReference>
<protein>
    <submittedName>
        <fullName evidence="2">Uncharacterized protein</fullName>
    </submittedName>
</protein>
<reference evidence="2" key="1">
    <citation type="journal article" date="2021" name="Nat. Commun.">
        <title>Genetic determinants of endophytism in the Arabidopsis root mycobiome.</title>
        <authorList>
            <person name="Mesny F."/>
            <person name="Miyauchi S."/>
            <person name="Thiergart T."/>
            <person name="Pickel B."/>
            <person name="Atanasova L."/>
            <person name="Karlsson M."/>
            <person name="Huettel B."/>
            <person name="Barry K.W."/>
            <person name="Haridas S."/>
            <person name="Chen C."/>
            <person name="Bauer D."/>
            <person name="Andreopoulos W."/>
            <person name="Pangilinan J."/>
            <person name="LaButti K."/>
            <person name="Riley R."/>
            <person name="Lipzen A."/>
            <person name="Clum A."/>
            <person name="Drula E."/>
            <person name="Henrissat B."/>
            <person name="Kohler A."/>
            <person name="Grigoriev I.V."/>
            <person name="Martin F.M."/>
            <person name="Hacquard S."/>
        </authorList>
    </citation>
    <scope>NUCLEOTIDE SEQUENCE</scope>
    <source>
        <strain evidence="2">MPI-SDFR-AT-0073</strain>
    </source>
</reference>
<dbReference type="Gene3D" id="3.40.630.30">
    <property type="match status" value="1"/>
</dbReference>
<gene>
    <name evidence="2" type="ORF">BKA67DRAFT_587109</name>
</gene>
<sequence length="289" mass="32564">MLSPESKRRHGDMNLISSHCTLYQELLLGRCIKFCDMEIFSVVILLALSCVLSTGTSSSLQQPLGAELFEFRPPRANDAGDIATVIVDAFSRAPAWKYVHQFADEYPGYIRSCLERNIKRTLENNTSSEHVSRVISVPDHTTGSGSRVVSFSDWQFNRTKSHPDLFTLAMLENGGNCSKHLDSNQTRSEDYMKHLKSAVETHLDNVYERHVYLSLIATHPKWDGNGFAAVHLRWGMGLADEMELPTTLIATPAGYPLYKSVGFEDIYNDTLERLDGEGIIWHEVMKHSP</sequence>
<dbReference type="SUPFAM" id="SSF55729">
    <property type="entry name" value="Acyl-CoA N-acyltransferases (Nat)"/>
    <property type="match status" value="1"/>
</dbReference>
<dbReference type="AlphaFoldDB" id="A0A9P8RIY0"/>
<dbReference type="EMBL" id="JAGPXC010000012">
    <property type="protein sequence ID" value="KAH6645178.1"/>
    <property type="molecule type" value="Genomic_DNA"/>
</dbReference>
<dbReference type="PANTHER" id="PTHR42791:SF2">
    <property type="entry name" value="N-ACETYLTRANSFERASE DOMAIN-CONTAINING PROTEIN"/>
    <property type="match status" value="1"/>
</dbReference>
<evidence type="ECO:0000313" key="3">
    <source>
        <dbReference type="Proteomes" id="UP000758603"/>
    </source>
</evidence>
<dbReference type="PANTHER" id="PTHR42791">
    <property type="entry name" value="GNAT FAMILY ACETYLTRANSFERASE"/>
    <property type="match status" value="1"/>
</dbReference>
<name>A0A9P8RIY0_9PEZI</name>
<dbReference type="GeneID" id="70133189"/>
<keyword evidence="1" id="KW-0812">Transmembrane</keyword>
<keyword evidence="1" id="KW-0472">Membrane</keyword>
<dbReference type="InterPro" id="IPR016181">
    <property type="entry name" value="Acyl_CoA_acyltransferase"/>
</dbReference>
<proteinExistence type="predicted"/>
<keyword evidence="1" id="KW-1133">Transmembrane helix</keyword>